<evidence type="ECO:0000256" key="2">
    <source>
        <dbReference type="ARBA" id="ARBA00023002"/>
    </source>
</evidence>
<dbReference type="AlphaFoldDB" id="A0A6J6LFX3"/>
<dbReference type="PANTHER" id="PTHR43477:SF1">
    <property type="entry name" value="DIHYDROANTICAPSIN 7-DEHYDROGENASE"/>
    <property type="match status" value="1"/>
</dbReference>
<dbReference type="InterPro" id="IPR002347">
    <property type="entry name" value="SDR_fam"/>
</dbReference>
<dbReference type="EMBL" id="CAFBQB010000013">
    <property type="protein sequence ID" value="CAB5039898.1"/>
    <property type="molecule type" value="Genomic_DNA"/>
</dbReference>
<dbReference type="GO" id="GO:0016491">
    <property type="term" value="F:oxidoreductase activity"/>
    <property type="evidence" value="ECO:0007669"/>
    <property type="project" value="UniProtKB-KW"/>
</dbReference>
<dbReference type="EMBL" id="CAEZWP010000036">
    <property type="protein sequence ID" value="CAB4660917.1"/>
    <property type="molecule type" value="Genomic_DNA"/>
</dbReference>
<dbReference type="InterPro" id="IPR051122">
    <property type="entry name" value="SDR_DHRS6-like"/>
</dbReference>
<dbReference type="FunFam" id="3.40.50.720:FF:000084">
    <property type="entry name" value="Short-chain dehydrogenase reductase"/>
    <property type="match status" value="1"/>
</dbReference>
<organism evidence="3">
    <name type="scientific">freshwater metagenome</name>
    <dbReference type="NCBI Taxonomy" id="449393"/>
    <lineage>
        <taxon>unclassified sequences</taxon>
        <taxon>metagenomes</taxon>
        <taxon>ecological metagenomes</taxon>
    </lineage>
</organism>
<dbReference type="SUPFAM" id="SSF51735">
    <property type="entry name" value="NAD(P)-binding Rossmann-fold domains"/>
    <property type="match status" value="1"/>
</dbReference>
<dbReference type="PROSITE" id="PS00061">
    <property type="entry name" value="ADH_SHORT"/>
    <property type="match status" value="1"/>
</dbReference>
<evidence type="ECO:0000313" key="3">
    <source>
        <dbReference type="EMBL" id="CAB4660917.1"/>
    </source>
</evidence>
<dbReference type="InterPro" id="IPR020904">
    <property type="entry name" value="Sc_DH/Rdtase_CS"/>
</dbReference>
<gene>
    <name evidence="3" type="ORF">UFOPK2265_00794</name>
    <name evidence="4" type="ORF">UFOPK4248_00177</name>
</gene>
<reference evidence="3" key="1">
    <citation type="submission" date="2020-05" db="EMBL/GenBank/DDBJ databases">
        <authorList>
            <person name="Chiriac C."/>
            <person name="Salcher M."/>
            <person name="Ghai R."/>
            <person name="Kavagutti S V."/>
        </authorList>
    </citation>
    <scope>NUCLEOTIDE SEQUENCE</scope>
</reference>
<accession>A0A6J6LFX3</accession>
<evidence type="ECO:0000256" key="1">
    <source>
        <dbReference type="ARBA" id="ARBA00006484"/>
    </source>
</evidence>
<proteinExistence type="inferred from homology"/>
<name>A0A6J6LFX3_9ZZZZ</name>
<evidence type="ECO:0000313" key="4">
    <source>
        <dbReference type="EMBL" id="CAB5039898.1"/>
    </source>
</evidence>
<sequence>MSTEFKGLTAVVTGAGSGIGLSVARLLSESGAKVIGLDVNEGDMAKFATYIQCDVSDATKVAAAFAEIAKQTDVIDILANNAGVGAIGAITDVTEAEWTKVFGVNVFGMGRVSAAAMPFLKKSKVASIVNTCSIAATAGLPQRAVYSASKGAVLSLTLAMAADGIADKVRVNCVAPSTADTPWVSRLLSQAADPVAERAALEARQPMGRLVSADEVASAIIYLASPRQASTTGTVLNVDGGMQGLRLRK</sequence>
<keyword evidence="2" id="KW-0560">Oxidoreductase</keyword>
<dbReference type="PANTHER" id="PTHR43477">
    <property type="entry name" value="DIHYDROANTICAPSIN 7-DEHYDROGENASE"/>
    <property type="match status" value="1"/>
</dbReference>
<dbReference type="InterPro" id="IPR036291">
    <property type="entry name" value="NAD(P)-bd_dom_sf"/>
</dbReference>
<dbReference type="Pfam" id="PF13561">
    <property type="entry name" value="adh_short_C2"/>
    <property type="match status" value="1"/>
</dbReference>
<dbReference type="Gene3D" id="3.40.50.720">
    <property type="entry name" value="NAD(P)-binding Rossmann-like Domain"/>
    <property type="match status" value="1"/>
</dbReference>
<dbReference type="PRINTS" id="PR00081">
    <property type="entry name" value="GDHRDH"/>
</dbReference>
<protein>
    <submittedName>
        <fullName evidence="3">Unannotated protein</fullName>
    </submittedName>
</protein>
<dbReference type="CDD" id="cd05233">
    <property type="entry name" value="SDR_c"/>
    <property type="match status" value="1"/>
</dbReference>
<comment type="similarity">
    <text evidence="1">Belongs to the short-chain dehydrogenases/reductases (SDR) family.</text>
</comment>
<dbReference type="PRINTS" id="PR00080">
    <property type="entry name" value="SDRFAMILY"/>
</dbReference>